<evidence type="ECO:0000313" key="3">
    <source>
        <dbReference type="Proteomes" id="UP000694044"/>
    </source>
</evidence>
<organism evidence="2 3">
    <name type="scientific">Phytophthora pseudosyringae</name>
    <dbReference type="NCBI Taxonomy" id="221518"/>
    <lineage>
        <taxon>Eukaryota</taxon>
        <taxon>Sar</taxon>
        <taxon>Stramenopiles</taxon>
        <taxon>Oomycota</taxon>
        <taxon>Peronosporomycetes</taxon>
        <taxon>Peronosporales</taxon>
        <taxon>Peronosporaceae</taxon>
        <taxon>Phytophthora</taxon>
    </lineage>
</organism>
<name>A0A8T1VE13_9STRA</name>
<reference evidence="2" key="1">
    <citation type="submission" date="2021-02" db="EMBL/GenBank/DDBJ databases">
        <authorList>
            <person name="Palmer J.M."/>
        </authorList>
    </citation>
    <scope>NUCLEOTIDE SEQUENCE</scope>
    <source>
        <strain evidence="2">SCRP734</strain>
    </source>
</reference>
<evidence type="ECO:0000313" key="2">
    <source>
        <dbReference type="EMBL" id="KAG7378338.1"/>
    </source>
</evidence>
<evidence type="ECO:0000256" key="1">
    <source>
        <dbReference type="SAM" id="MobiDB-lite"/>
    </source>
</evidence>
<feature type="region of interest" description="Disordered" evidence="1">
    <location>
        <begin position="68"/>
        <end position="205"/>
    </location>
</feature>
<accession>A0A8T1VE13</accession>
<proteinExistence type="predicted"/>
<dbReference type="OrthoDB" id="113522at2759"/>
<sequence>MAFQARWRELSKLGWTASKPTGLSNDYTYLKPGKKKKGSVCGQDYLVGEEALMRHLDRTDLAELRAKQQETAVARPSRTSRASVGEATGATSSDDQLERRSCEAEVNGSATPPPTHTEVANIQGVSPHDPTHRVGELSEDEASEHGSTRVSSPQTRRNLDQEFVHTDSTTAGNDRHHVSEVADTLDEEIKEASPATSPGMQTLSR</sequence>
<gene>
    <name evidence="2" type="ORF">PHYPSEUDO_010238</name>
</gene>
<comment type="caution">
    <text evidence="2">The sequence shown here is derived from an EMBL/GenBank/DDBJ whole genome shotgun (WGS) entry which is preliminary data.</text>
</comment>
<dbReference type="Proteomes" id="UP000694044">
    <property type="component" value="Unassembled WGS sequence"/>
</dbReference>
<protein>
    <submittedName>
        <fullName evidence="2">Uncharacterized protein</fullName>
    </submittedName>
</protein>
<dbReference type="AlphaFoldDB" id="A0A8T1VE13"/>
<keyword evidence="3" id="KW-1185">Reference proteome</keyword>
<dbReference type="EMBL" id="JAGDFM010000432">
    <property type="protein sequence ID" value="KAG7378338.1"/>
    <property type="molecule type" value="Genomic_DNA"/>
</dbReference>
<dbReference type="PANTHER" id="PTHR37069">
    <property type="entry name" value="DDE_TNP_1_7 DOMAIN-CONTAINING PROTEIN"/>
    <property type="match status" value="1"/>
</dbReference>
<feature type="compositionally biased region" description="Polar residues" evidence="1">
    <location>
        <begin position="194"/>
        <end position="205"/>
    </location>
</feature>
<dbReference type="PANTHER" id="PTHR37069:SF2">
    <property type="entry name" value="PIGGYBAC TRANSPOSABLE ELEMENT-DERIVED PROTEIN DOMAIN-CONTAINING PROTEIN"/>
    <property type="match status" value="1"/>
</dbReference>